<gene>
    <name evidence="5" type="ORF">BC936DRAFT_138093</name>
</gene>
<dbReference type="EMBL" id="RBNI01012434">
    <property type="protein sequence ID" value="RUP42783.1"/>
    <property type="molecule type" value="Genomic_DNA"/>
</dbReference>
<name>A0A433CW49_9FUNG</name>
<dbReference type="GO" id="GO:0005871">
    <property type="term" value="C:kinesin complex"/>
    <property type="evidence" value="ECO:0007669"/>
    <property type="project" value="InterPro"/>
</dbReference>
<dbReference type="Pfam" id="PF13424">
    <property type="entry name" value="TPR_12"/>
    <property type="match status" value="1"/>
</dbReference>
<comment type="caution">
    <text evidence="5">The sequence shown here is derived from an EMBL/GenBank/DDBJ whole genome shotgun (WGS) entry which is preliminary data.</text>
</comment>
<evidence type="ECO:0000313" key="5">
    <source>
        <dbReference type="EMBL" id="RUP42783.1"/>
    </source>
</evidence>
<comment type="subcellular location">
    <subcellularLocation>
        <location evidence="1">Cytoplasm</location>
    </subcellularLocation>
</comment>
<organism evidence="5 6">
    <name type="scientific">Jimgerdemannia flammicorona</name>
    <dbReference type="NCBI Taxonomy" id="994334"/>
    <lineage>
        <taxon>Eukaryota</taxon>
        <taxon>Fungi</taxon>
        <taxon>Fungi incertae sedis</taxon>
        <taxon>Mucoromycota</taxon>
        <taxon>Mucoromycotina</taxon>
        <taxon>Endogonomycetes</taxon>
        <taxon>Endogonales</taxon>
        <taxon>Endogonaceae</taxon>
        <taxon>Jimgerdemannia</taxon>
    </lineage>
</organism>
<dbReference type="GO" id="GO:0019894">
    <property type="term" value="F:kinesin binding"/>
    <property type="evidence" value="ECO:0007669"/>
    <property type="project" value="TreeGrafter"/>
</dbReference>
<evidence type="ECO:0000313" key="6">
    <source>
        <dbReference type="Proteomes" id="UP000268093"/>
    </source>
</evidence>
<dbReference type="PANTHER" id="PTHR45783:SF3">
    <property type="entry name" value="KINESIN LIGHT CHAIN"/>
    <property type="match status" value="1"/>
</dbReference>
<dbReference type="Gene3D" id="1.25.40.10">
    <property type="entry name" value="Tetratricopeptide repeat domain"/>
    <property type="match status" value="2"/>
</dbReference>
<evidence type="ECO:0000256" key="1">
    <source>
        <dbReference type="ARBA" id="ARBA00004496"/>
    </source>
</evidence>
<sequence length="135" mass="14830">MAELLYKRALATNEKALGLEHPDAATSLNNLPGIYQCQGSHDKAEHLYSKNSEQSGLYKKQGKYDKAEPLYESVLAIAEKMLGSKHPNTATTLNNLLQGSEKAELLYKRALEIQKKIFGPEHPGTAATLNNMNGC</sequence>
<evidence type="ECO:0000256" key="2">
    <source>
        <dbReference type="ARBA" id="ARBA00022490"/>
    </source>
</evidence>
<accession>A0A433CW49</accession>
<dbReference type="Pfam" id="PF13374">
    <property type="entry name" value="TPR_10"/>
    <property type="match status" value="2"/>
</dbReference>
<dbReference type="InterPro" id="IPR002151">
    <property type="entry name" value="Kinesin_light"/>
</dbReference>
<dbReference type="SUPFAM" id="SSF48452">
    <property type="entry name" value="TPR-like"/>
    <property type="match status" value="2"/>
</dbReference>
<keyword evidence="4" id="KW-0802">TPR repeat</keyword>
<dbReference type="GO" id="GO:0007018">
    <property type="term" value="P:microtubule-based movement"/>
    <property type="evidence" value="ECO:0007669"/>
    <property type="project" value="TreeGrafter"/>
</dbReference>
<dbReference type="PANTHER" id="PTHR45783">
    <property type="entry name" value="KINESIN LIGHT CHAIN"/>
    <property type="match status" value="1"/>
</dbReference>
<evidence type="ECO:0000256" key="3">
    <source>
        <dbReference type="ARBA" id="ARBA00022737"/>
    </source>
</evidence>
<protein>
    <submittedName>
        <fullName evidence="5">TPR repeat protein</fullName>
    </submittedName>
</protein>
<dbReference type="OrthoDB" id="2143247at2759"/>
<reference evidence="5 6" key="1">
    <citation type="journal article" date="2018" name="New Phytol.">
        <title>Phylogenomics of Endogonaceae and evolution of mycorrhizas within Mucoromycota.</title>
        <authorList>
            <person name="Chang Y."/>
            <person name="Desiro A."/>
            <person name="Na H."/>
            <person name="Sandor L."/>
            <person name="Lipzen A."/>
            <person name="Clum A."/>
            <person name="Barry K."/>
            <person name="Grigoriev I.V."/>
            <person name="Martin F.M."/>
            <person name="Stajich J.E."/>
            <person name="Smith M.E."/>
            <person name="Bonito G."/>
            <person name="Spatafora J.W."/>
        </authorList>
    </citation>
    <scope>NUCLEOTIDE SEQUENCE [LARGE SCALE GENOMIC DNA]</scope>
    <source>
        <strain evidence="5 6">GMNB39</strain>
    </source>
</reference>
<proteinExistence type="predicted"/>
<evidence type="ECO:0000256" key="4">
    <source>
        <dbReference type="ARBA" id="ARBA00022803"/>
    </source>
</evidence>
<keyword evidence="6" id="KW-1185">Reference proteome</keyword>
<keyword evidence="2" id="KW-0963">Cytoplasm</keyword>
<keyword evidence="3" id="KW-0677">Repeat</keyword>
<dbReference type="Proteomes" id="UP000268093">
    <property type="component" value="Unassembled WGS sequence"/>
</dbReference>
<dbReference type="InterPro" id="IPR011990">
    <property type="entry name" value="TPR-like_helical_dom_sf"/>
</dbReference>
<dbReference type="GO" id="GO:0005737">
    <property type="term" value="C:cytoplasm"/>
    <property type="evidence" value="ECO:0007669"/>
    <property type="project" value="UniProtKB-SubCell"/>
</dbReference>
<dbReference type="AlphaFoldDB" id="A0A433CW49"/>